<evidence type="ECO:0000313" key="4">
    <source>
        <dbReference type="Proteomes" id="UP000007488"/>
    </source>
</evidence>
<dbReference type="Gene3D" id="2.30.30.90">
    <property type="match status" value="1"/>
</dbReference>
<dbReference type="eggNOG" id="COG1918">
    <property type="taxonomic scope" value="Bacteria"/>
</dbReference>
<dbReference type="InterPro" id="IPR038157">
    <property type="entry name" value="FeoA_core_dom"/>
</dbReference>
<dbReference type="SUPFAM" id="SSF50037">
    <property type="entry name" value="C-terminal domain of transcriptional repressors"/>
    <property type="match status" value="1"/>
</dbReference>
<dbReference type="Proteomes" id="UP000007488">
    <property type="component" value="Chromosome"/>
</dbReference>
<reference evidence="3 4" key="1">
    <citation type="journal article" date="2011" name="Stand. Genomic Sci.">
        <title>Complete genome sequence of Syntrophobotulus glycolicus type strain (FlGlyR).</title>
        <authorList>
            <person name="Han C."/>
            <person name="Mwirichia R."/>
            <person name="Chertkov O."/>
            <person name="Held B."/>
            <person name="Lapidus A."/>
            <person name="Nolan M."/>
            <person name="Lucas S."/>
            <person name="Hammon N."/>
            <person name="Deshpande S."/>
            <person name="Cheng J.F."/>
            <person name="Tapia R."/>
            <person name="Goodwin L."/>
            <person name="Pitluck S."/>
            <person name="Huntemann M."/>
            <person name="Liolios K."/>
            <person name="Ivanova N."/>
            <person name="Pagani I."/>
            <person name="Mavromatis K."/>
            <person name="Ovchinikova G."/>
            <person name="Pati A."/>
            <person name="Chen A."/>
            <person name="Palaniappan K."/>
            <person name="Land M."/>
            <person name="Hauser L."/>
            <person name="Brambilla E.M."/>
            <person name="Rohde M."/>
            <person name="Spring S."/>
            <person name="Sikorski J."/>
            <person name="Goker M."/>
            <person name="Woyke T."/>
            <person name="Bristow J."/>
            <person name="Eisen J.A."/>
            <person name="Markowitz V."/>
            <person name="Hugenholtz P."/>
            <person name="Kyrpides N.C."/>
            <person name="Klenk H.P."/>
            <person name="Detter J.C."/>
        </authorList>
    </citation>
    <scope>NUCLEOTIDE SEQUENCE [LARGE SCALE GENOMIC DNA]</scope>
    <source>
        <strain evidence="4">DSM 8271 / FlGlyR</strain>
    </source>
</reference>
<reference evidence="4" key="2">
    <citation type="submission" date="2011-02" db="EMBL/GenBank/DDBJ databases">
        <title>The complete genome of Syntrophobotulus glycolicus DSM 8271.</title>
        <authorList>
            <person name="Lucas S."/>
            <person name="Copeland A."/>
            <person name="Lapidus A."/>
            <person name="Bruce D."/>
            <person name="Goodwin L."/>
            <person name="Pitluck S."/>
            <person name="Kyrpides N."/>
            <person name="Mavromatis K."/>
            <person name="Pagani I."/>
            <person name="Ivanova N."/>
            <person name="Mikhailova N."/>
            <person name="Chertkov O."/>
            <person name="Held B."/>
            <person name="Detter J.C."/>
            <person name="Tapia R."/>
            <person name="Han C."/>
            <person name="Land M."/>
            <person name="Hauser L."/>
            <person name="Markowitz V."/>
            <person name="Cheng J.-F."/>
            <person name="Hugenholtz P."/>
            <person name="Woyke T."/>
            <person name="Wu D."/>
            <person name="Spring S."/>
            <person name="Schroeder M."/>
            <person name="Brambilla E."/>
            <person name="Klenk H.-P."/>
            <person name="Eisen J.A."/>
        </authorList>
    </citation>
    <scope>NUCLEOTIDE SEQUENCE [LARGE SCALE GENOMIC DNA]</scope>
    <source>
        <strain evidence="4">DSM 8271 / FlGlyR</strain>
    </source>
</reference>
<dbReference type="STRING" id="645991.Sgly_1495"/>
<dbReference type="HOGENOM" id="CLU_150646_6_2_9"/>
<dbReference type="RefSeq" id="WP_013624666.1">
    <property type="nucleotide sequence ID" value="NC_015172.1"/>
</dbReference>
<evidence type="ECO:0000259" key="2">
    <source>
        <dbReference type="SMART" id="SM00899"/>
    </source>
</evidence>
<keyword evidence="1" id="KW-0408">Iron</keyword>
<evidence type="ECO:0000313" key="3">
    <source>
        <dbReference type="EMBL" id="ADY55796.1"/>
    </source>
</evidence>
<dbReference type="Pfam" id="PF04023">
    <property type="entry name" value="FeoA"/>
    <property type="match status" value="1"/>
</dbReference>
<dbReference type="KEGG" id="sgy:Sgly_1495"/>
<keyword evidence="4" id="KW-1185">Reference proteome</keyword>
<dbReference type="InterPro" id="IPR007167">
    <property type="entry name" value="Fe-transptr_FeoA-like"/>
</dbReference>
<organism evidence="3 4">
    <name type="scientific">Syntrophobotulus glycolicus (strain DSM 8271 / FlGlyR)</name>
    <dbReference type="NCBI Taxonomy" id="645991"/>
    <lineage>
        <taxon>Bacteria</taxon>
        <taxon>Bacillati</taxon>
        <taxon>Bacillota</taxon>
        <taxon>Clostridia</taxon>
        <taxon>Eubacteriales</taxon>
        <taxon>Desulfitobacteriaceae</taxon>
        <taxon>Syntrophobotulus</taxon>
    </lineage>
</organism>
<dbReference type="EMBL" id="CP002547">
    <property type="protein sequence ID" value="ADY55796.1"/>
    <property type="molecule type" value="Genomic_DNA"/>
</dbReference>
<gene>
    <name evidence="3" type="ordered locus">Sgly_1495</name>
</gene>
<dbReference type="PANTHER" id="PTHR43151:SF1">
    <property type="entry name" value="SSR2333 PROTEIN"/>
    <property type="match status" value="1"/>
</dbReference>
<dbReference type="PANTHER" id="PTHR43151">
    <property type="entry name" value="FEOA FAMILY PROTEIN"/>
    <property type="match status" value="1"/>
</dbReference>
<sequence>MIVQKLNETRAGETGRIVAIQGDARFLSRITSIGLIIGSVIEVIQNQNRRPLLVYARDTMIAVNRRECEKIMLEVIPREQYDHCPAGTAELGQVDAV</sequence>
<dbReference type="InterPro" id="IPR008988">
    <property type="entry name" value="Transcriptional_repressor_C"/>
</dbReference>
<dbReference type="SMART" id="SM00899">
    <property type="entry name" value="FeoA"/>
    <property type="match status" value="1"/>
</dbReference>
<dbReference type="InterPro" id="IPR053184">
    <property type="entry name" value="FeoA-like"/>
</dbReference>
<feature type="domain" description="Ferrous iron transporter FeoA-like" evidence="2">
    <location>
        <begin position="4"/>
        <end position="75"/>
    </location>
</feature>
<dbReference type="GO" id="GO:0046914">
    <property type="term" value="F:transition metal ion binding"/>
    <property type="evidence" value="ECO:0007669"/>
    <property type="project" value="InterPro"/>
</dbReference>
<proteinExistence type="predicted"/>
<protein>
    <submittedName>
        <fullName evidence="3">FeoA family protein</fullName>
    </submittedName>
</protein>
<accession>F0SX13</accession>
<dbReference type="AlphaFoldDB" id="F0SX13"/>
<name>F0SX13_SYNGF</name>
<evidence type="ECO:0000256" key="1">
    <source>
        <dbReference type="ARBA" id="ARBA00023004"/>
    </source>
</evidence>